<dbReference type="PANTHER" id="PTHR36203:SF5">
    <property type="entry name" value="PTS SYSTEM, EIIA COMPONENT"/>
    <property type="match status" value="1"/>
</dbReference>
<reference evidence="9 10" key="2">
    <citation type="submission" date="2018-04" db="EMBL/GenBank/DDBJ databases">
        <title>Draft Genomic Sequencing Of Potential Extraintestinal Pathogenic Escherichia coli B8S56 Isolated from Retail Chicken Skin.</title>
        <authorList>
            <person name="Xu A."/>
            <person name="Tilman S."/>
            <person name="Wisser-Parker K."/>
            <person name="Scullen O.J."/>
            <person name="Sommers C."/>
        </authorList>
    </citation>
    <scope>NUCLEOTIDE SEQUENCE [LARGE SCALE GENOMIC DNA]</scope>
    <source>
        <strain evidence="9 10">B8S56</strain>
    </source>
</reference>
<dbReference type="GO" id="GO:0005737">
    <property type="term" value="C:cytoplasm"/>
    <property type="evidence" value="ECO:0007669"/>
    <property type="project" value="UniProtKB-SubCell"/>
</dbReference>
<evidence type="ECO:0000256" key="2">
    <source>
        <dbReference type="ARBA" id="ARBA00022448"/>
    </source>
</evidence>
<dbReference type="SUPFAM" id="SSF55804">
    <property type="entry name" value="Phoshotransferase/anion transport protein"/>
    <property type="match status" value="1"/>
</dbReference>
<keyword evidence="2" id="KW-0813">Transport</keyword>
<dbReference type="InterPro" id="IPR051351">
    <property type="entry name" value="Ascorbate-PTS_EIIA_comp"/>
</dbReference>
<evidence type="ECO:0000256" key="5">
    <source>
        <dbReference type="ARBA" id="ARBA00022683"/>
    </source>
</evidence>
<keyword evidence="6" id="KW-0418">Kinase</keyword>
<comment type="caution">
    <text evidence="9">The sequence shown here is derived from an EMBL/GenBank/DDBJ whole genome shotgun (WGS) entry which is preliminary data.</text>
</comment>
<keyword evidence="4" id="KW-0808">Transferase</keyword>
<dbReference type="Proteomes" id="UP000840371">
    <property type="component" value="Unassembled WGS sequence"/>
</dbReference>
<dbReference type="AlphaFoldDB" id="A0A244B9W6"/>
<keyword evidence="9" id="KW-0762">Sugar transport</keyword>
<dbReference type="PROSITE" id="PS51094">
    <property type="entry name" value="PTS_EIIA_TYPE_2"/>
    <property type="match status" value="1"/>
</dbReference>
<comment type="subcellular location">
    <subcellularLocation>
        <location evidence="1">Cytoplasm</location>
    </subcellularLocation>
</comment>
<evidence type="ECO:0000313" key="8">
    <source>
        <dbReference type="EMBL" id="HAJ5152549.1"/>
    </source>
</evidence>
<evidence type="ECO:0000313" key="10">
    <source>
        <dbReference type="Proteomes" id="UP000245761"/>
    </source>
</evidence>
<evidence type="ECO:0000256" key="1">
    <source>
        <dbReference type="ARBA" id="ARBA00004496"/>
    </source>
</evidence>
<keyword evidence="5" id="KW-0598">Phosphotransferase system</keyword>
<dbReference type="Gene3D" id="3.40.930.10">
    <property type="entry name" value="Mannitol-specific EII, Chain A"/>
    <property type="match status" value="1"/>
</dbReference>
<dbReference type="RefSeq" id="WP_053287833.1">
    <property type="nucleotide sequence ID" value="NZ_CP023142.1"/>
</dbReference>
<evidence type="ECO:0000256" key="6">
    <source>
        <dbReference type="ARBA" id="ARBA00022777"/>
    </source>
</evidence>
<keyword evidence="3" id="KW-0963">Cytoplasm</keyword>
<sequence>MDIYFDDSLLSLNQNFTSPEDGIRYAGELLQKSGACTSDYIEEMIHTYHEFGPVIVLDNGVAMPHARPEKGGLKSAFSVVVTEIPVIFHHQEFDPVNVIIAICAIDSDTHIHLIQIVADLIERNIASYVRNSSKEQVLYFIQKSIERTLCLK</sequence>
<gene>
    <name evidence="9" type="ORF">DD762_26945</name>
    <name evidence="8" type="ORF">HLZ50_21330</name>
</gene>
<evidence type="ECO:0000259" key="7">
    <source>
        <dbReference type="PROSITE" id="PS51094"/>
    </source>
</evidence>
<reference evidence="8" key="1">
    <citation type="journal article" date="2018" name="Genome Biol.">
        <title>SKESA: strategic k-mer extension for scrupulous assemblies.</title>
        <authorList>
            <person name="Souvorov A."/>
            <person name="Agarwala R."/>
            <person name="Lipman D.J."/>
        </authorList>
    </citation>
    <scope>NUCLEOTIDE SEQUENCE [LARGE SCALE GENOMIC DNA]</scope>
    <source>
        <strain>ecoli[ST-219]</strain>
        <strain evidence="8">Ecoli[ST-219]</strain>
    </source>
</reference>
<dbReference type="CDD" id="cd00211">
    <property type="entry name" value="PTS_IIA_fru"/>
    <property type="match status" value="1"/>
</dbReference>
<dbReference type="EMBL" id="DABGKZ010000046">
    <property type="protein sequence ID" value="HAJ5152549.1"/>
    <property type="molecule type" value="Genomic_DNA"/>
</dbReference>
<dbReference type="PANTHER" id="PTHR36203">
    <property type="entry name" value="ASCORBATE-SPECIFIC PTS SYSTEM EIIA COMPONENT"/>
    <property type="match status" value="1"/>
</dbReference>
<dbReference type="EMBL" id="QEMT01000095">
    <property type="protein sequence ID" value="PWH52148.1"/>
    <property type="molecule type" value="Genomic_DNA"/>
</dbReference>
<accession>A0A244B9W6</accession>
<name>A0A244B9W6_ECOLX</name>
<reference evidence="8" key="3">
    <citation type="submission" date="2019-11" db="EMBL/GenBank/DDBJ databases">
        <authorList>
            <consortium name="NCBI Pathogen Detection Project"/>
        </authorList>
    </citation>
    <scope>NUCLEOTIDE SEQUENCE</scope>
    <source>
        <strain evidence="8">Ecoli[ST-219]</strain>
    </source>
</reference>
<proteinExistence type="predicted"/>
<dbReference type="GO" id="GO:0016301">
    <property type="term" value="F:kinase activity"/>
    <property type="evidence" value="ECO:0007669"/>
    <property type="project" value="UniProtKB-KW"/>
</dbReference>
<dbReference type="InterPro" id="IPR002178">
    <property type="entry name" value="PTS_EIIA_type-2_dom"/>
</dbReference>
<feature type="domain" description="PTS EIIA type-2" evidence="7">
    <location>
        <begin position="3"/>
        <end position="148"/>
    </location>
</feature>
<dbReference type="Pfam" id="PF00359">
    <property type="entry name" value="PTS_EIIA_2"/>
    <property type="match status" value="1"/>
</dbReference>
<evidence type="ECO:0000256" key="4">
    <source>
        <dbReference type="ARBA" id="ARBA00022679"/>
    </source>
</evidence>
<evidence type="ECO:0000313" key="9">
    <source>
        <dbReference type="EMBL" id="PWH52148.1"/>
    </source>
</evidence>
<evidence type="ECO:0000256" key="3">
    <source>
        <dbReference type="ARBA" id="ARBA00022490"/>
    </source>
</evidence>
<dbReference type="Proteomes" id="UP000245761">
    <property type="component" value="Unassembled WGS sequence"/>
</dbReference>
<organism evidence="9 10">
    <name type="scientific">Escherichia coli</name>
    <dbReference type="NCBI Taxonomy" id="562"/>
    <lineage>
        <taxon>Bacteria</taxon>
        <taxon>Pseudomonadati</taxon>
        <taxon>Pseudomonadota</taxon>
        <taxon>Gammaproteobacteria</taxon>
        <taxon>Enterobacterales</taxon>
        <taxon>Enterobacteriaceae</taxon>
        <taxon>Escherichia</taxon>
    </lineage>
</organism>
<dbReference type="InterPro" id="IPR016152">
    <property type="entry name" value="PTrfase/Anion_transptr"/>
</dbReference>
<dbReference type="GO" id="GO:0009401">
    <property type="term" value="P:phosphoenolpyruvate-dependent sugar phosphotransferase system"/>
    <property type="evidence" value="ECO:0007669"/>
    <property type="project" value="UniProtKB-KW"/>
</dbReference>
<protein>
    <submittedName>
        <fullName evidence="9">PTS sugar transporter subunit IIA</fullName>
    </submittedName>
</protein>